<feature type="compositionally biased region" description="Polar residues" evidence="2">
    <location>
        <begin position="448"/>
        <end position="466"/>
    </location>
</feature>
<accession>A0A6A5KPW5</accession>
<dbReference type="GO" id="GO:0008270">
    <property type="term" value="F:zinc ion binding"/>
    <property type="evidence" value="ECO:0007669"/>
    <property type="project" value="UniProtKB-KW"/>
</dbReference>
<dbReference type="Proteomes" id="UP000800040">
    <property type="component" value="Unassembled WGS sequence"/>
</dbReference>
<keyword evidence="1" id="KW-0863">Zinc-finger</keyword>
<evidence type="ECO:0000256" key="1">
    <source>
        <dbReference type="PROSITE-ProRule" id="PRU00175"/>
    </source>
</evidence>
<protein>
    <recommendedName>
        <fullName evidence="3">RING-type domain-containing protein</fullName>
    </recommendedName>
</protein>
<dbReference type="AlphaFoldDB" id="A0A6A5KPW5"/>
<dbReference type="OrthoDB" id="3801154at2759"/>
<keyword evidence="1" id="KW-0479">Metal-binding</keyword>
<feature type="compositionally biased region" description="Polar residues" evidence="2">
    <location>
        <begin position="287"/>
        <end position="318"/>
    </location>
</feature>
<dbReference type="Pfam" id="PF13639">
    <property type="entry name" value="zf-RING_2"/>
    <property type="match status" value="1"/>
</dbReference>
<feature type="region of interest" description="Disordered" evidence="2">
    <location>
        <begin position="473"/>
        <end position="511"/>
    </location>
</feature>
<feature type="region of interest" description="Disordered" evidence="2">
    <location>
        <begin position="448"/>
        <end position="467"/>
    </location>
</feature>
<feature type="domain" description="RING-type" evidence="3">
    <location>
        <begin position="40"/>
        <end position="88"/>
    </location>
</feature>
<evidence type="ECO:0000259" key="3">
    <source>
        <dbReference type="PROSITE" id="PS50089"/>
    </source>
</evidence>
<gene>
    <name evidence="4" type="ORF">BDW02DRAFT_108886</name>
</gene>
<name>A0A6A5KPW5_9PLEO</name>
<dbReference type="Gene3D" id="3.30.40.10">
    <property type="entry name" value="Zinc/RING finger domain, C3HC4 (zinc finger)"/>
    <property type="match status" value="1"/>
</dbReference>
<dbReference type="SUPFAM" id="SSF57850">
    <property type="entry name" value="RING/U-box"/>
    <property type="match status" value="1"/>
</dbReference>
<keyword evidence="5" id="KW-1185">Reference proteome</keyword>
<dbReference type="PROSITE" id="PS50089">
    <property type="entry name" value="ZF_RING_2"/>
    <property type="match status" value="1"/>
</dbReference>
<dbReference type="InterPro" id="IPR013083">
    <property type="entry name" value="Znf_RING/FYVE/PHD"/>
</dbReference>
<dbReference type="EMBL" id="ML975259">
    <property type="protein sequence ID" value="KAF1837709.1"/>
    <property type="molecule type" value="Genomic_DNA"/>
</dbReference>
<proteinExistence type="predicted"/>
<dbReference type="InterPro" id="IPR001841">
    <property type="entry name" value="Znf_RING"/>
</dbReference>
<feature type="region of interest" description="Disordered" evidence="2">
    <location>
        <begin position="258"/>
        <end position="322"/>
    </location>
</feature>
<reference evidence="4" key="1">
    <citation type="submission" date="2020-01" db="EMBL/GenBank/DDBJ databases">
        <authorList>
            <consortium name="DOE Joint Genome Institute"/>
            <person name="Haridas S."/>
            <person name="Albert R."/>
            <person name="Binder M."/>
            <person name="Bloem J."/>
            <person name="Labutti K."/>
            <person name="Salamov A."/>
            <person name="Andreopoulos B."/>
            <person name="Baker S.E."/>
            <person name="Barry K."/>
            <person name="Bills G."/>
            <person name="Bluhm B.H."/>
            <person name="Cannon C."/>
            <person name="Castanera R."/>
            <person name="Culley D.E."/>
            <person name="Daum C."/>
            <person name="Ezra D."/>
            <person name="Gonzalez J.B."/>
            <person name="Henrissat B."/>
            <person name="Kuo A."/>
            <person name="Liang C."/>
            <person name="Lipzen A."/>
            <person name="Lutzoni F."/>
            <person name="Magnuson J."/>
            <person name="Mondo S."/>
            <person name="Nolan M."/>
            <person name="Ohm R."/>
            <person name="Pangilinan J."/>
            <person name="Park H.-J."/>
            <person name="Ramirez L."/>
            <person name="Alfaro M."/>
            <person name="Sun H."/>
            <person name="Tritt A."/>
            <person name="Yoshinaga Y."/>
            <person name="Zwiers L.-H."/>
            <person name="Turgeon B.G."/>
            <person name="Goodwin S.B."/>
            <person name="Spatafora J.W."/>
            <person name="Crous P.W."/>
            <person name="Grigoriev I.V."/>
        </authorList>
    </citation>
    <scope>NUCLEOTIDE SEQUENCE</scope>
    <source>
        <strain evidence="4">P77</strain>
    </source>
</reference>
<evidence type="ECO:0000313" key="4">
    <source>
        <dbReference type="EMBL" id="KAF1837709.1"/>
    </source>
</evidence>
<organism evidence="4 5">
    <name type="scientific">Decorospora gaudefroyi</name>
    <dbReference type="NCBI Taxonomy" id="184978"/>
    <lineage>
        <taxon>Eukaryota</taxon>
        <taxon>Fungi</taxon>
        <taxon>Dikarya</taxon>
        <taxon>Ascomycota</taxon>
        <taxon>Pezizomycotina</taxon>
        <taxon>Dothideomycetes</taxon>
        <taxon>Pleosporomycetidae</taxon>
        <taxon>Pleosporales</taxon>
        <taxon>Pleosporineae</taxon>
        <taxon>Pleosporaceae</taxon>
        <taxon>Decorospora</taxon>
    </lineage>
</organism>
<feature type="compositionally biased region" description="Polar residues" evidence="2">
    <location>
        <begin position="491"/>
        <end position="511"/>
    </location>
</feature>
<evidence type="ECO:0000313" key="5">
    <source>
        <dbReference type="Proteomes" id="UP000800040"/>
    </source>
</evidence>
<evidence type="ECO:0000256" key="2">
    <source>
        <dbReference type="SAM" id="MobiDB-lite"/>
    </source>
</evidence>
<keyword evidence="1" id="KW-0862">Zinc</keyword>
<sequence length="538" mass="58890">MPLSSFPSLSNNTSNAVRSLKVLKQSKIVPLPTASPDEACCICLNLYGPSHKAVTVLIKDCYHRFGQGCLNEYLDSNSPRSNTCPQCRREWYTRQSSWSTPRDTNITEALTALSLPRAPARVEPRTRVPRMQRRLDIAQVTNNSVINGHLDEVFRRLDLIQDISSEQVASGADTRVRLQAVERRARRIYQELEPLHGDSDVQAPANSTLRGHEIRRRLGQSSVVDTVSRRRWMEAFEVELDDDPYSLMGGANRSRASLPRIVPTADESRTTTETSSNALADVHPALRSSTSAASFNAPGTTRDQRQESNCTRGSSTDEPQGATEPLVLSRAASNIPSDLQNISQVLARLRNSTSPDVETVHGPLPRHAAANLDTAGSEATVCRRPDTRSTIQNPHGTQPVCPGPAGFQAPTTRDASSGLLVARRPHISNRARHDEMHRRALTSFQTSLAAQAPGSSTPTPALSLSAPSRRRFSLGDLVDSPPLRAPPAANSRHSLSTSGRNERNNGQSQRNSAHWLRLLPQVSNLASLREVLLPTRSA</sequence>